<evidence type="ECO:0000313" key="3">
    <source>
        <dbReference type="Proteomes" id="UP000054007"/>
    </source>
</evidence>
<feature type="compositionally biased region" description="Polar residues" evidence="1">
    <location>
        <begin position="12"/>
        <end position="23"/>
    </location>
</feature>
<evidence type="ECO:0000256" key="1">
    <source>
        <dbReference type="SAM" id="MobiDB-lite"/>
    </source>
</evidence>
<dbReference type="EMBL" id="KN880441">
    <property type="protein sequence ID" value="KIY72720.1"/>
    <property type="molecule type" value="Genomic_DNA"/>
</dbReference>
<proteinExistence type="predicted"/>
<dbReference type="AlphaFoldDB" id="A0A0D7BR83"/>
<organism evidence="2 3">
    <name type="scientific">Cylindrobasidium torrendii FP15055 ss-10</name>
    <dbReference type="NCBI Taxonomy" id="1314674"/>
    <lineage>
        <taxon>Eukaryota</taxon>
        <taxon>Fungi</taxon>
        <taxon>Dikarya</taxon>
        <taxon>Basidiomycota</taxon>
        <taxon>Agaricomycotina</taxon>
        <taxon>Agaricomycetes</taxon>
        <taxon>Agaricomycetidae</taxon>
        <taxon>Agaricales</taxon>
        <taxon>Marasmiineae</taxon>
        <taxon>Physalacriaceae</taxon>
        <taxon>Cylindrobasidium</taxon>
    </lineage>
</organism>
<dbReference type="OrthoDB" id="3144234at2759"/>
<accession>A0A0D7BR83</accession>
<feature type="region of interest" description="Disordered" evidence="1">
    <location>
        <begin position="1"/>
        <end position="45"/>
    </location>
</feature>
<protein>
    <submittedName>
        <fullName evidence="2">Uncharacterized protein</fullName>
    </submittedName>
</protein>
<evidence type="ECO:0000313" key="2">
    <source>
        <dbReference type="EMBL" id="KIY72720.1"/>
    </source>
</evidence>
<reference evidence="2 3" key="1">
    <citation type="journal article" date="2015" name="Fungal Genet. Biol.">
        <title>Evolution of novel wood decay mechanisms in Agaricales revealed by the genome sequences of Fistulina hepatica and Cylindrobasidium torrendii.</title>
        <authorList>
            <person name="Floudas D."/>
            <person name="Held B.W."/>
            <person name="Riley R."/>
            <person name="Nagy L.G."/>
            <person name="Koehler G."/>
            <person name="Ransdell A.S."/>
            <person name="Younus H."/>
            <person name="Chow J."/>
            <person name="Chiniquy J."/>
            <person name="Lipzen A."/>
            <person name="Tritt A."/>
            <person name="Sun H."/>
            <person name="Haridas S."/>
            <person name="LaButti K."/>
            <person name="Ohm R.A."/>
            <person name="Kues U."/>
            <person name="Blanchette R.A."/>
            <person name="Grigoriev I.V."/>
            <person name="Minto R.E."/>
            <person name="Hibbett D.S."/>
        </authorList>
    </citation>
    <scope>NUCLEOTIDE SEQUENCE [LARGE SCALE GENOMIC DNA]</scope>
    <source>
        <strain evidence="2 3">FP15055 ss-10</strain>
    </source>
</reference>
<gene>
    <name evidence="2" type="ORF">CYLTODRAFT_449685</name>
</gene>
<sequence length="184" mass="19866">MSLPKPILQVPRRSSISPSQAHQPQAGPSFHKSIQNTGPASGSAGAIVRSASVPLVRIPSPPNPQKVSIHTSLRVGSTPPVDLSRPLHPNALGDIWSHESACHPPMRHLLLLVETLADRFNIEVKPGEGASYVTVADVLNRTAAVLQDKLDTRKQVPTSFAGVSLRCPDADQSKWKVHFQNCVY</sequence>
<name>A0A0D7BR83_9AGAR</name>
<dbReference type="Proteomes" id="UP000054007">
    <property type="component" value="Unassembled WGS sequence"/>
</dbReference>
<keyword evidence="3" id="KW-1185">Reference proteome</keyword>